<dbReference type="NCBIfam" id="NF003353">
    <property type="entry name" value="PRK04387.1"/>
    <property type="match status" value="1"/>
</dbReference>
<evidence type="ECO:0000313" key="4">
    <source>
        <dbReference type="Proteomes" id="UP000478636"/>
    </source>
</evidence>
<proteinExistence type="predicted"/>
<accession>A0A1B2A2E6</accession>
<dbReference type="EMBL" id="CP042387">
    <property type="protein sequence ID" value="QEA44403.1"/>
    <property type="molecule type" value="Genomic_DNA"/>
</dbReference>
<evidence type="ECO:0000313" key="2">
    <source>
        <dbReference type="EMBL" id="QEA44403.1"/>
    </source>
</evidence>
<reference evidence="2 3" key="1">
    <citation type="submission" date="2019-06" db="EMBL/GenBank/DDBJ databases">
        <title>Genome analyses of bacteria isolated from kimchi.</title>
        <authorList>
            <person name="Lee S."/>
            <person name="Ahn S."/>
            <person name="Roh S."/>
        </authorList>
    </citation>
    <scope>NUCLEOTIDE SEQUENCE [LARGE SCALE GENOMIC DNA]</scope>
    <source>
        <strain evidence="2 3">CBA3625</strain>
    </source>
</reference>
<dbReference type="Proteomes" id="UP000478636">
    <property type="component" value="Unassembled WGS sequence"/>
</dbReference>
<dbReference type="InterPro" id="IPR007920">
    <property type="entry name" value="UPF0223"/>
</dbReference>
<dbReference type="EMBL" id="WSZI01000013">
    <property type="protein sequence ID" value="MWN21367.1"/>
    <property type="molecule type" value="Genomic_DNA"/>
</dbReference>
<evidence type="ECO:0000313" key="3">
    <source>
        <dbReference type="Proteomes" id="UP000321298"/>
    </source>
</evidence>
<dbReference type="InterPro" id="IPR023324">
    <property type="entry name" value="BH2638-like_sf"/>
</dbReference>
<dbReference type="Gene3D" id="1.10.220.80">
    <property type="entry name" value="BH2638-like"/>
    <property type="match status" value="1"/>
</dbReference>
<dbReference type="SUPFAM" id="SSF158504">
    <property type="entry name" value="BH2638-like"/>
    <property type="match status" value="1"/>
</dbReference>
<sequence length="90" mass="10289">MSENYTLPIDGSWTVEDIVAVSHFIDSVLAVYETGVAKATLLARYDAFRDVMPAKSEQKRFDRDFERQTGHSIYQTMKLAQNTTKDRVRG</sequence>
<name>A0A1B2A2E6_LEULA</name>
<gene>
    <name evidence="2" type="ORF">FGL83_06825</name>
    <name evidence="1" type="ORF">GQS40_06735</name>
</gene>
<dbReference type="Pfam" id="PF05256">
    <property type="entry name" value="UPF0223"/>
    <property type="match status" value="1"/>
</dbReference>
<organism evidence="1 4">
    <name type="scientific">Leuconostoc lactis</name>
    <dbReference type="NCBI Taxonomy" id="1246"/>
    <lineage>
        <taxon>Bacteria</taxon>
        <taxon>Bacillati</taxon>
        <taxon>Bacillota</taxon>
        <taxon>Bacilli</taxon>
        <taxon>Lactobacillales</taxon>
        <taxon>Lactobacillaceae</taxon>
        <taxon>Leuconostoc</taxon>
    </lineage>
</organism>
<dbReference type="STRING" id="1246.BCR17_07150"/>
<evidence type="ECO:0000313" key="1">
    <source>
        <dbReference type="EMBL" id="MWN21367.1"/>
    </source>
</evidence>
<keyword evidence="3" id="KW-1185">Reference proteome</keyword>
<protein>
    <submittedName>
        <fullName evidence="2">UPF0223 family protein</fullName>
    </submittedName>
</protein>
<dbReference type="AlphaFoldDB" id="A0A1B2A2E6"/>
<dbReference type="Proteomes" id="UP000321298">
    <property type="component" value="Chromosome"/>
</dbReference>
<reference evidence="1 4" key="2">
    <citation type="submission" date="2019-12" db="EMBL/GenBank/DDBJ databases">
        <title>Complete genome sequence of Leuconostoc lactis strain AVN1 provides insights into metabolic potential.</title>
        <authorList>
            <person name="Besrour N."/>
            <person name="Najjari A."/>
            <person name="Fhoula I."/>
            <person name="Jaballah S."/>
            <person name="Klibi N."/>
            <person name="Ouzari H.I."/>
        </authorList>
    </citation>
    <scope>NUCLEOTIDE SEQUENCE [LARGE SCALE GENOMIC DNA]</scope>
    <source>
        <strain evidence="1 4">AVN1</strain>
    </source>
</reference>
<dbReference type="RefSeq" id="WP_029510371.1">
    <property type="nucleotide sequence ID" value="NZ_BJMJ01000018.1"/>
</dbReference>
<dbReference type="GeneID" id="66531908"/>
<dbReference type="KEGG" id="llf:BCR17_07150"/>